<feature type="repeat" description="TPR" evidence="9">
    <location>
        <begin position="74"/>
        <end position="107"/>
    </location>
</feature>
<dbReference type="InterPro" id="IPR023605">
    <property type="entry name" value="Lipoprotein_NlpI"/>
</dbReference>
<evidence type="ECO:0000256" key="5">
    <source>
        <dbReference type="ARBA" id="ARBA00023136"/>
    </source>
</evidence>
<keyword evidence="2" id="KW-0732">Signal</keyword>
<dbReference type="GO" id="GO:0005886">
    <property type="term" value="C:plasma membrane"/>
    <property type="evidence" value="ECO:0007669"/>
    <property type="project" value="UniProtKB-SubCell"/>
</dbReference>
<dbReference type="RefSeq" id="WP_186505043.1">
    <property type="nucleotide sequence ID" value="NZ_JACNEP010000001.1"/>
</dbReference>
<keyword evidence="4 9" id="KW-0802">TPR repeat</keyword>
<reference evidence="10" key="2">
    <citation type="submission" date="2020-08" db="EMBL/GenBank/DDBJ databases">
        <authorList>
            <person name="Lai Q."/>
        </authorList>
    </citation>
    <scope>NUCLEOTIDE SEQUENCE</scope>
    <source>
        <strain evidence="10">S27-2</strain>
    </source>
</reference>
<keyword evidence="3" id="KW-0677">Repeat</keyword>
<dbReference type="SMART" id="SM00028">
    <property type="entry name" value="TPR"/>
    <property type="match status" value="4"/>
</dbReference>
<dbReference type="PANTHER" id="PTHR44858">
    <property type="entry name" value="TETRATRICOPEPTIDE REPEAT PROTEIN 6"/>
    <property type="match status" value="1"/>
</dbReference>
<dbReference type="SUPFAM" id="SSF48452">
    <property type="entry name" value="TPR-like"/>
    <property type="match status" value="1"/>
</dbReference>
<dbReference type="EMBL" id="JACNEP010000001">
    <property type="protein sequence ID" value="MBC3764576.1"/>
    <property type="molecule type" value="Genomic_DNA"/>
</dbReference>
<evidence type="ECO:0000256" key="1">
    <source>
        <dbReference type="ARBA" id="ARBA00022475"/>
    </source>
</evidence>
<keyword evidence="7 10" id="KW-0449">Lipoprotein</keyword>
<evidence type="ECO:0000256" key="9">
    <source>
        <dbReference type="PROSITE-ProRule" id="PRU00339"/>
    </source>
</evidence>
<evidence type="ECO:0000256" key="8">
    <source>
        <dbReference type="PIRNR" id="PIRNR004654"/>
    </source>
</evidence>
<evidence type="ECO:0000313" key="11">
    <source>
        <dbReference type="Proteomes" id="UP000601768"/>
    </source>
</evidence>
<dbReference type="AlphaFoldDB" id="A0A8J6IS43"/>
<dbReference type="Proteomes" id="UP000601768">
    <property type="component" value="Unassembled WGS sequence"/>
</dbReference>
<protein>
    <recommendedName>
        <fullName evidence="8">Lipoprotein NlpI</fullName>
    </recommendedName>
</protein>
<evidence type="ECO:0000313" key="10">
    <source>
        <dbReference type="EMBL" id="MBC3764576.1"/>
    </source>
</evidence>
<sequence length="306" mass="34937">MSKRIFFPLLLLVASIQGCSSSSQQQFQAASHNNAKMGNLVLAEPAPVNIRSQMALARLTDILSRVEVPDNQKAEFLYQRGVLYDSVGLSGMAQYDFNRALRLNPNMAEAHNFMGIHYTQNMDFIQAYDEFDATLDIDPEHDFAFLNRGIALYYGGRPELAVKDLSSFYQKDKSDPYRALWAFIAEKAINEKAALEKLREVRGYLSDQNWATTLVDFYLGEVSESQVLSDLMSGVTNQKQLTDKLCEAYFYLGKYHADKDQKGIAANYFKLALSTNVYSFVEHRYARLELELMRERTYQEEDIVAN</sequence>
<dbReference type="InterPro" id="IPR011990">
    <property type="entry name" value="TPR-like_helical_dom_sf"/>
</dbReference>
<keyword evidence="5 8" id="KW-0472">Membrane</keyword>
<keyword evidence="11" id="KW-1185">Reference proteome</keyword>
<dbReference type="PANTHER" id="PTHR44858:SF1">
    <property type="entry name" value="UDP-N-ACETYLGLUCOSAMINE--PEPTIDE N-ACETYLGLUCOSAMINYLTRANSFERASE SPINDLY-RELATED"/>
    <property type="match status" value="1"/>
</dbReference>
<dbReference type="Gene3D" id="1.25.40.10">
    <property type="entry name" value="Tetratricopeptide repeat domain"/>
    <property type="match status" value="1"/>
</dbReference>
<evidence type="ECO:0000256" key="2">
    <source>
        <dbReference type="ARBA" id="ARBA00022729"/>
    </source>
</evidence>
<comment type="function">
    <text evidence="8">May be involved in cell division.</text>
</comment>
<comment type="subcellular location">
    <subcellularLocation>
        <location evidence="8">Cell membrane</location>
    </subcellularLocation>
</comment>
<dbReference type="InterPro" id="IPR019734">
    <property type="entry name" value="TPR_rpt"/>
</dbReference>
<comment type="caution">
    <text evidence="10">The sequence shown here is derived from an EMBL/GenBank/DDBJ whole genome shotgun (WGS) entry which is preliminary data.</text>
</comment>
<dbReference type="PROSITE" id="PS50005">
    <property type="entry name" value="TPR"/>
    <property type="match status" value="2"/>
</dbReference>
<organism evidence="10 11">
    <name type="scientific">Neptunicella marina</name>
    <dbReference type="NCBI Taxonomy" id="2125989"/>
    <lineage>
        <taxon>Bacteria</taxon>
        <taxon>Pseudomonadati</taxon>
        <taxon>Pseudomonadota</taxon>
        <taxon>Gammaproteobacteria</taxon>
        <taxon>Alteromonadales</taxon>
        <taxon>Alteromonadaceae</taxon>
        <taxon>Neptunicella</taxon>
    </lineage>
</organism>
<dbReference type="InterPro" id="IPR050498">
    <property type="entry name" value="Ycf3"/>
</dbReference>
<keyword evidence="1 8" id="KW-1003">Cell membrane</keyword>
<gene>
    <name evidence="10" type="primary">nlpI</name>
    <name evidence="10" type="ORF">H8B19_01715</name>
</gene>
<keyword evidence="6" id="KW-0564">Palmitate</keyword>
<reference evidence="10" key="1">
    <citation type="journal article" date="2018" name="Int. J. Syst. Evol. Microbiol.">
        <title>Neptunicella marina gen. nov., sp. nov., isolated from surface seawater.</title>
        <authorList>
            <person name="Liu X."/>
            <person name="Lai Q."/>
            <person name="Du Y."/>
            <person name="Zhang X."/>
            <person name="Liu Z."/>
            <person name="Sun F."/>
            <person name="Shao Z."/>
        </authorList>
    </citation>
    <scope>NUCLEOTIDE SEQUENCE</scope>
    <source>
        <strain evidence="10">S27-2</strain>
    </source>
</reference>
<evidence type="ECO:0000256" key="3">
    <source>
        <dbReference type="ARBA" id="ARBA00022737"/>
    </source>
</evidence>
<evidence type="ECO:0000256" key="6">
    <source>
        <dbReference type="ARBA" id="ARBA00023139"/>
    </source>
</evidence>
<dbReference type="PROSITE" id="PS51257">
    <property type="entry name" value="PROKAR_LIPOPROTEIN"/>
    <property type="match status" value="1"/>
</dbReference>
<dbReference type="NCBIfam" id="NF008391">
    <property type="entry name" value="PRK11189.1"/>
    <property type="match status" value="1"/>
</dbReference>
<comment type="subunit">
    <text evidence="8">Homodimer.</text>
</comment>
<accession>A0A8J6IS43</accession>
<proteinExistence type="predicted"/>
<feature type="repeat" description="TPR" evidence="9">
    <location>
        <begin position="108"/>
        <end position="141"/>
    </location>
</feature>
<evidence type="ECO:0000256" key="4">
    <source>
        <dbReference type="ARBA" id="ARBA00022803"/>
    </source>
</evidence>
<dbReference type="PIRSF" id="PIRSF004654">
    <property type="entry name" value="NlpI"/>
    <property type="match status" value="1"/>
</dbReference>
<name>A0A8J6IS43_9ALTE</name>
<evidence type="ECO:0000256" key="7">
    <source>
        <dbReference type="ARBA" id="ARBA00023288"/>
    </source>
</evidence>